<organism evidence="1 2">
    <name type="scientific">Paenibacillus albicereus</name>
    <dbReference type="NCBI Taxonomy" id="2726185"/>
    <lineage>
        <taxon>Bacteria</taxon>
        <taxon>Bacillati</taxon>
        <taxon>Bacillota</taxon>
        <taxon>Bacilli</taxon>
        <taxon>Bacillales</taxon>
        <taxon>Paenibacillaceae</taxon>
        <taxon>Paenibacillus</taxon>
    </lineage>
</organism>
<protein>
    <submittedName>
        <fullName evidence="1">Transcriptional regulator</fullName>
    </submittedName>
</protein>
<reference evidence="1 2" key="1">
    <citation type="submission" date="2020-04" db="EMBL/GenBank/DDBJ databases">
        <title>Novel Paenibacillus strain UniB2 isolated from commercial digestive syrup.</title>
        <authorList>
            <person name="Thorat V."/>
            <person name="Kirdat K."/>
            <person name="Tiwarekar B."/>
            <person name="Yadav A."/>
        </authorList>
    </citation>
    <scope>NUCLEOTIDE SEQUENCE [LARGE SCALE GENOMIC DNA]</scope>
    <source>
        <strain evidence="1 2">UniB2</strain>
    </source>
</reference>
<dbReference type="KEGG" id="palr:HGI30_14920"/>
<gene>
    <name evidence="1" type="ORF">HGI30_14920</name>
</gene>
<name>A0A6H2H477_9BACL</name>
<evidence type="ECO:0000313" key="2">
    <source>
        <dbReference type="Proteomes" id="UP000502136"/>
    </source>
</evidence>
<sequence>MPNLNDLDGKKTQAAIEAVFDKFLFYKSITFEEREASMTASYSDMPRSYTGTTSDQTASIAMYNVDEPERRRTYLEKVRAGVRKLPVTERKLIEFRYMEDEYKRDLDVFQTDMPMGKNRYMEIRLRAFYRLAFIFHDFRLLQVKDLTRDH</sequence>
<dbReference type="EMBL" id="CP051428">
    <property type="protein sequence ID" value="QJC54399.1"/>
    <property type="molecule type" value="Genomic_DNA"/>
</dbReference>
<proteinExistence type="predicted"/>
<dbReference type="AlphaFoldDB" id="A0A6H2H477"/>
<dbReference type="Proteomes" id="UP000502136">
    <property type="component" value="Chromosome"/>
</dbReference>
<dbReference type="NCBIfam" id="TIGR01637">
    <property type="entry name" value="phage_arpU"/>
    <property type="match status" value="1"/>
</dbReference>
<keyword evidence="2" id="KW-1185">Reference proteome</keyword>
<evidence type="ECO:0000313" key="1">
    <source>
        <dbReference type="EMBL" id="QJC54399.1"/>
    </source>
</evidence>
<dbReference type="InterPro" id="IPR006524">
    <property type="entry name" value="ArpU-like"/>
</dbReference>
<accession>A0A6H2H477</accession>